<reference evidence="2" key="2">
    <citation type="journal article" date="2017" name="Nat. Plants">
        <title>The Aegilops tauschii genome reveals multiple impacts of transposons.</title>
        <authorList>
            <person name="Zhao G."/>
            <person name="Zou C."/>
            <person name="Li K."/>
            <person name="Wang K."/>
            <person name="Li T."/>
            <person name="Gao L."/>
            <person name="Zhang X."/>
            <person name="Wang H."/>
            <person name="Yang Z."/>
            <person name="Liu X."/>
            <person name="Jiang W."/>
            <person name="Mao L."/>
            <person name="Kong X."/>
            <person name="Jiao Y."/>
            <person name="Jia J."/>
        </authorList>
    </citation>
    <scope>NUCLEOTIDE SEQUENCE [LARGE SCALE GENOMIC DNA]</scope>
    <source>
        <strain evidence="2">cv. AL8/78</strain>
    </source>
</reference>
<protein>
    <submittedName>
        <fullName evidence="1">Uncharacterized protein</fullName>
    </submittedName>
</protein>
<reference evidence="1" key="3">
    <citation type="journal article" date="2017" name="Nature">
        <title>Genome sequence of the progenitor of the wheat D genome Aegilops tauschii.</title>
        <authorList>
            <person name="Luo M.C."/>
            <person name="Gu Y.Q."/>
            <person name="Puiu D."/>
            <person name="Wang H."/>
            <person name="Twardziok S.O."/>
            <person name="Deal K.R."/>
            <person name="Huo N."/>
            <person name="Zhu T."/>
            <person name="Wang L."/>
            <person name="Wang Y."/>
            <person name="McGuire P.E."/>
            <person name="Liu S."/>
            <person name="Long H."/>
            <person name="Ramasamy R.K."/>
            <person name="Rodriguez J.C."/>
            <person name="Van S.L."/>
            <person name="Yuan L."/>
            <person name="Wang Z."/>
            <person name="Xia Z."/>
            <person name="Xiao L."/>
            <person name="Anderson O.D."/>
            <person name="Ouyang S."/>
            <person name="Liang Y."/>
            <person name="Zimin A.V."/>
            <person name="Pertea G."/>
            <person name="Qi P."/>
            <person name="Bennetzen J.L."/>
            <person name="Dai X."/>
            <person name="Dawson M.W."/>
            <person name="Muller H.G."/>
            <person name="Kugler K."/>
            <person name="Rivarola-Duarte L."/>
            <person name="Spannagl M."/>
            <person name="Mayer K.F.X."/>
            <person name="Lu F.H."/>
            <person name="Bevan M.W."/>
            <person name="Leroy P."/>
            <person name="Li P."/>
            <person name="You F.M."/>
            <person name="Sun Q."/>
            <person name="Liu Z."/>
            <person name="Lyons E."/>
            <person name="Wicker T."/>
            <person name="Salzberg S.L."/>
            <person name="Devos K.M."/>
            <person name="Dvorak J."/>
        </authorList>
    </citation>
    <scope>NUCLEOTIDE SEQUENCE [LARGE SCALE GENOMIC DNA]</scope>
    <source>
        <strain evidence="1">cv. AL8/78</strain>
    </source>
</reference>
<keyword evidence="2" id="KW-1185">Reference proteome</keyword>
<proteinExistence type="predicted"/>
<dbReference type="EnsemblPlants" id="AET3Gv20186900.1">
    <property type="protein sequence ID" value="AET3Gv20186900.1"/>
    <property type="gene ID" value="AET3Gv20186900"/>
</dbReference>
<sequence length="72" mass="8201">MKFINLLLPQPTKICSSRVMNTIFMLSFLQIMLIDLKKLATGVICCNLFLTARCFYLCSYSTYACAAPVVFY</sequence>
<evidence type="ECO:0000313" key="1">
    <source>
        <dbReference type="EnsemblPlants" id="AET3Gv20186900.1"/>
    </source>
</evidence>
<reference evidence="1" key="4">
    <citation type="submission" date="2019-03" db="UniProtKB">
        <authorList>
            <consortium name="EnsemblPlants"/>
        </authorList>
    </citation>
    <scope>IDENTIFICATION</scope>
</reference>
<name>A0A453E181_AEGTS</name>
<organism evidence="1 2">
    <name type="scientific">Aegilops tauschii subsp. strangulata</name>
    <name type="common">Goatgrass</name>
    <dbReference type="NCBI Taxonomy" id="200361"/>
    <lineage>
        <taxon>Eukaryota</taxon>
        <taxon>Viridiplantae</taxon>
        <taxon>Streptophyta</taxon>
        <taxon>Embryophyta</taxon>
        <taxon>Tracheophyta</taxon>
        <taxon>Spermatophyta</taxon>
        <taxon>Magnoliopsida</taxon>
        <taxon>Liliopsida</taxon>
        <taxon>Poales</taxon>
        <taxon>Poaceae</taxon>
        <taxon>BOP clade</taxon>
        <taxon>Pooideae</taxon>
        <taxon>Triticodae</taxon>
        <taxon>Triticeae</taxon>
        <taxon>Triticinae</taxon>
        <taxon>Aegilops</taxon>
    </lineage>
</organism>
<evidence type="ECO:0000313" key="2">
    <source>
        <dbReference type="Proteomes" id="UP000015105"/>
    </source>
</evidence>
<reference evidence="1" key="5">
    <citation type="journal article" date="2021" name="G3 (Bethesda)">
        <title>Aegilops tauschii genome assembly Aet v5.0 features greater sequence contiguity and improved annotation.</title>
        <authorList>
            <person name="Wang L."/>
            <person name="Zhu T."/>
            <person name="Rodriguez J.C."/>
            <person name="Deal K.R."/>
            <person name="Dubcovsky J."/>
            <person name="McGuire P.E."/>
            <person name="Lux T."/>
            <person name="Spannagl M."/>
            <person name="Mayer K.F.X."/>
            <person name="Baldrich P."/>
            <person name="Meyers B.C."/>
            <person name="Huo N."/>
            <person name="Gu Y.Q."/>
            <person name="Zhou H."/>
            <person name="Devos K.M."/>
            <person name="Bennetzen J.L."/>
            <person name="Unver T."/>
            <person name="Budak H."/>
            <person name="Gulick P.J."/>
            <person name="Galiba G."/>
            <person name="Kalapos B."/>
            <person name="Nelson D.R."/>
            <person name="Li P."/>
            <person name="You F.M."/>
            <person name="Luo M.C."/>
            <person name="Dvorak J."/>
        </authorList>
    </citation>
    <scope>NUCLEOTIDE SEQUENCE [LARGE SCALE GENOMIC DNA]</scope>
    <source>
        <strain evidence="1">cv. AL8/78</strain>
    </source>
</reference>
<reference evidence="2" key="1">
    <citation type="journal article" date="2014" name="Science">
        <title>Ancient hybridizations among the ancestral genomes of bread wheat.</title>
        <authorList>
            <consortium name="International Wheat Genome Sequencing Consortium,"/>
            <person name="Marcussen T."/>
            <person name="Sandve S.R."/>
            <person name="Heier L."/>
            <person name="Spannagl M."/>
            <person name="Pfeifer M."/>
            <person name="Jakobsen K.S."/>
            <person name="Wulff B.B."/>
            <person name="Steuernagel B."/>
            <person name="Mayer K.F."/>
            <person name="Olsen O.A."/>
        </authorList>
    </citation>
    <scope>NUCLEOTIDE SEQUENCE [LARGE SCALE GENOMIC DNA]</scope>
    <source>
        <strain evidence="2">cv. AL8/78</strain>
    </source>
</reference>
<accession>A0A453E181</accession>
<dbReference type="Proteomes" id="UP000015105">
    <property type="component" value="Chromosome 3D"/>
</dbReference>
<dbReference type="Gramene" id="AET3Gv20186900.1">
    <property type="protein sequence ID" value="AET3Gv20186900.1"/>
    <property type="gene ID" value="AET3Gv20186900"/>
</dbReference>
<dbReference type="AlphaFoldDB" id="A0A453E181"/>